<feature type="coiled-coil region" evidence="1">
    <location>
        <begin position="25"/>
        <end position="52"/>
    </location>
</feature>
<gene>
    <name evidence="2" type="ORF">BKA59DRAFT_409392</name>
</gene>
<dbReference type="OrthoDB" id="538223at2759"/>
<comment type="caution">
    <text evidence="2">The sequence shown here is derived from an EMBL/GenBank/DDBJ whole genome shotgun (WGS) entry which is preliminary data.</text>
</comment>
<dbReference type="EMBL" id="JAGPXF010000009">
    <property type="protein sequence ID" value="KAH7231015.1"/>
    <property type="molecule type" value="Genomic_DNA"/>
</dbReference>
<name>A0A8K0W5U6_9HYPO</name>
<dbReference type="AlphaFoldDB" id="A0A8K0W5U6"/>
<sequence length="141" mass="15580">MAEALSVASSVIAVVDLSAKVFSLCLQYSREVNNAKDDIEGLRKEVAAFQNTTKELGALIYGPRGRELKASQHLVSAIEDGHSTLEKLEQRLRPSTGRKAMSRFGMRALKWPFESKEVKGTIDDLERCRGTISLALNIDQT</sequence>
<reference evidence="2" key="1">
    <citation type="journal article" date="2021" name="Nat. Commun.">
        <title>Genetic determinants of endophytism in the Arabidopsis root mycobiome.</title>
        <authorList>
            <person name="Mesny F."/>
            <person name="Miyauchi S."/>
            <person name="Thiergart T."/>
            <person name="Pickel B."/>
            <person name="Atanasova L."/>
            <person name="Karlsson M."/>
            <person name="Huettel B."/>
            <person name="Barry K.W."/>
            <person name="Haridas S."/>
            <person name="Chen C."/>
            <person name="Bauer D."/>
            <person name="Andreopoulos W."/>
            <person name="Pangilinan J."/>
            <person name="LaButti K."/>
            <person name="Riley R."/>
            <person name="Lipzen A."/>
            <person name="Clum A."/>
            <person name="Drula E."/>
            <person name="Henrissat B."/>
            <person name="Kohler A."/>
            <person name="Grigoriev I.V."/>
            <person name="Martin F.M."/>
            <person name="Hacquard S."/>
        </authorList>
    </citation>
    <scope>NUCLEOTIDE SEQUENCE</scope>
    <source>
        <strain evidence="2">MPI-SDFR-AT-0068</strain>
    </source>
</reference>
<keyword evidence="3" id="KW-1185">Reference proteome</keyword>
<dbReference type="Proteomes" id="UP000813427">
    <property type="component" value="Unassembled WGS sequence"/>
</dbReference>
<keyword evidence="1" id="KW-0175">Coiled coil</keyword>
<evidence type="ECO:0000313" key="2">
    <source>
        <dbReference type="EMBL" id="KAH7231015.1"/>
    </source>
</evidence>
<evidence type="ECO:0000313" key="3">
    <source>
        <dbReference type="Proteomes" id="UP000813427"/>
    </source>
</evidence>
<proteinExistence type="predicted"/>
<organism evidence="2 3">
    <name type="scientific">Fusarium tricinctum</name>
    <dbReference type="NCBI Taxonomy" id="61284"/>
    <lineage>
        <taxon>Eukaryota</taxon>
        <taxon>Fungi</taxon>
        <taxon>Dikarya</taxon>
        <taxon>Ascomycota</taxon>
        <taxon>Pezizomycotina</taxon>
        <taxon>Sordariomycetes</taxon>
        <taxon>Hypocreomycetidae</taxon>
        <taxon>Hypocreales</taxon>
        <taxon>Nectriaceae</taxon>
        <taxon>Fusarium</taxon>
        <taxon>Fusarium tricinctum species complex</taxon>
    </lineage>
</organism>
<protein>
    <recommendedName>
        <fullName evidence="4">Fungal N-terminal domain-containing protein</fullName>
    </recommendedName>
</protein>
<accession>A0A8K0W5U6</accession>
<evidence type="ECO:0008006" key="4">
    <source>
        <dbReference type="Google" id="ProtNLM"/>
    </source>
</evidence>
<evidence type="ECO:0000256" key="1">
    <source>
        <dbReference type="SAM" id="Coils"/>
    </source>
</evidence>